<evidence type="ECO:0000313" key="1">
    <source>
        <dbReference type="EMBL" id="RIA93555.1"/>
    </source>
</evidence>
<comment type="caution">
    <text evidence="1">The sequence shown here is derived from an EMBL/GenBank/DDBJ whole genome shotgun (WGS) entry which is preliminary data.</text>
</comment>
<reference evidence="1 2" key="1">
    <citation type="submission" date="2018-06" db="EMBL/GenBank/DDBJ databases">
        <title>Comparative genomics reveals the genomic features of Rhizophagus irregularis, R. cerebriforme, R. diaphanum and Gigaspora rosea, and their symbiotic lifestyle signature.</title>
        <authorList>
            <person name="Morin E."/>
            <person name="San Clemente H."/>
            <person name="Chen E.C.H."/>
            <person name="De La Providencia I."/>
            <person name="Hainaut M."/>
            <person name="Kuo A."/>
            <person name="Kohler A."/>
            <person name="Murat C."/>
            <person name="Tang N."/>
            <person name="Roy S."/>
            <person name="Loubradou J."/>
            <person name="Henrissat B."/>
            <person name="Grigoriev I.V."/>
            <person name="Corradi N."/>
            <person name="Roux C."/>
            <person name="Martin F.M."/>
        </authorList>
    </citation>
    <scope>NUCLEOTIDE SEQUENCE [LARGE SCALE GENOMIC DNA]</scope>
    <source>
        <strain evidence="1 2">DAOM 227022</strain>
    </source>
</reference>
<gene>
    <name evidence="1" type="ORF">C1645_819177</name>
</gene>
<dbReference type="Proteomes" id="UP000265703">
    <property type="component" value="Unassembled WGS sequence"/>
</dbReference>
<evidence type="ECO:0000313" key="2">
    <source>
        <dbReference type="Proteomes" id="UP000265703"/>
    </source>
</evidence>
<accession>A0A397TAY0</accession>
<sequence length="116" mass="13462">MIALNFNVISNYHWDDNDDLNSLCFVIALGDFKGGELCFSQLEIIVELKPRQVVAFPSKLLLYCNFSITRGIRLFSIISYVFKSFLKYTKDTEMADTNNDQDFFNTEDLNLKRTLL</sequence>
<dbReference type="Gene3D" id="3.60.130.30">
    <property type="match status" value="1"/>
</dbReference>
<dbReference type="OrthoDB" id="3249298at2759"/>
<proteinExistence type="predicted"/>
<name>A0A397TAY0_9GLOM</name>
<dbReference type="EMBL" id="QKYT01000101">
    <property type="protein sequence ID" value="RIA93555.1"/>
    <property type="molecule type" value="Genomic_DNA"/>
</dbReference>
<keyword evidence="2" id="KW-1185">Reference proteome</keyword>
<protein>
    <submittedName>
        <fullName evidence="1">Uncharacterized protein</fullName>
    </submittedName>
</protein>
<organism evidence="1 2">
    <name type="scientific">Glomus cerebriforme</name>
    <dbReference type="NCBI Taxonomy" id="658196"/>
    <lineage>
        <taxon>Eukaryota</taxon>
        <taxon>Fungi</taxon>
        <taxon>Fungi incertae sedis</taxon>
        <taxon>Mucoromycota</taxon>
        <taxon>Glomeromycotina</taxon>
        <taxon>Glomeromycetes</taxon>
        <taxon>Glomerales</taxon>
        <taxon>Glomeraceae</taxon>
        <taxon>Glomus</taxon>
    </lineage>
</organism>
<dbReference type="AlphaFoldDB" id="A0A397TAY0"/>